<dbReference type="EMBL" id="BK015313">
    <property type="protein sequence ID" value="DAE00842.1"/>
    <property type="molecule type" value="Genomic_DNA"/>
</dbReference>
<proteinExistence type="predicted"/>
<organism evidence="1">
    <name type="scientific">Siphoviridae sp. ctitf6</name>
    <dbReference type="NCBI Taxonomy" id="2825627"/>
    <lineage>
        <taxon>Viruses</taxon>
        <taxon>Duplodnaviria</taxon>
        <taxon>Heunggongvirae</taxon>
        <taxon>Uroviricota</taxon>
        <taxon>Caudoviricetes</taxon>
    </lineage>
</organism>
<name>A0A8S5P1K2_9CAUD</name>
<accession>A0A8S5P1K2</accession>
<protein>
    <recommendedName>
        <fullName evidence="2">DUF2577 domain-containing protein</fullName>
    </recommendedName>
</protein>
<dbReference type="Pfam" id="PF10844">
    <property type="entry name" value="DUF2577"/>
    <property type="match status" value="1"/>
</dbReference>
<evidence type="ECO:0008006" key="2">
    <source>
        <dbReference type="Google" id="ProtNLM"/>
    </source>
</evidence>
<sequence length="101" mass="11047">MSAYDELICVMRQQGTAGAPEGMLLGTMTGPTSCEIGKFKLEKDDLYISEHLLSTVASKVSIPESHEDQTTYLGPLKAGDVVLLQRLSDTEYVIIEKVVKL</sequence>
<dbReference type="InterPro" id="IPR022555">
    <property type="entry name" value="DUF2577"/>
</dbReference>
<evidence type="ECO:0000313" key="1">
    <source>
        <dbReference type="EMBL" id="DAE00842.1"/>
    </source>
</evidence>
<reference evidence="1" key="1">
    <citation type="journal article" date="2021" name="Proc. Natl. Acad. Sci. U.S.A.">
        <title>A Catalog of Tens of Thousands of Viruses from Human Metagenomes Reveals Hidden Associations with Chronic Diseases.</title>
        <authorList>
            <person name="Tisza M.J."/>
            <person name="Buck C.B."/>
        </authorList>
    </citation>
    <scope>NUCLEOTIDE SEQUENCE</scope>
    <source>
        <strain evidence="1">Ctitf6</strain>
    </source>
</reference>